<feature type="region of interest" description="Disordered" evidence="1">
    <location>
        <begin position="224"/>
        <end position="249"/>
    </location>
</feature>
<keyword evidence="3" id="KW-1185">Reference proteome</keyword>
<dbReference type="Proteomes" id="UP000053815">
    <property type="component" value="Unassembled WGS sequence"/>
</dbReference>
<dbReference type="STRING" id="91626.A0A0C9MKA2"/>
<evidence type="ECO:0000256" key="1">
    <source>
        <dbReference type="SAM" id="MobiDB-lite"/>
    </source>
</evidence>
<accession>A0A0C9MKA2</accession>
<dbReference type="EMBL" id="DF836472">
    <property type="protein sequence ID" value="GAN07944.1"/>
    <property type="molecule type" value="Genomic_DNA"/>
</dbReference>
<reference evidence="2" key="1">
    <citation type="submission" date="2014-09" db="EMBL/GenBank/DDBJ databases">
        <title>Draft genome sequence of an oleaginous Mucoromycotina fungus Mucor ambiguus NBRC6742.</title>
        <authorList>
            <person name="Takeda I."/>
            <person name="Yamane N."/>
            <person name="Morita T."/>
            <person name="Tamano K."/>
            <person name="Machida M."/>
            <person name="Baker S."/>
            <person name="Koike H."/>
        </authorList>
    </citation>
    <scope>NUCLEOTIDE SEQUENCE</scope>
    <source>
        <strain evidence="2">NBRC 6742</strain>
    </source>
</reference>
<evidence type="ECO:0000313" key="3">
    <source>
        <dbReference type="Proteomes" id="UP000053815"/>
    </source>
</evidence>
<sequence>MIIAGECHTGARPPRYIDYTSINLDDRGIDEEQKLSLFTNFIRMNHAQNAVDERKLVFSDYFMFAKQYDLRFNGYRMTQQAKPIIEVPRVIDEQSKETDKQAAKTLSDDIKATKYIKEHARRSTNKYYQQLAVAPNDYVLAYKQPQIRNGKLKKIASAVVCHIANCPRRLATRPTTINRDQNGALNIALIGFSSLASTDGSPLPPFPRSHKLNKYSLSPLFLSHQNHGEEGIPTQSSDPLRVPTGNQGG</sequence>
<name>A0A0C9MKA2_9FUNG</name>
<dbReference type="OrthoDB" id="10582860at2759"/>
<organism evidence="2">
    <name type="scientific">Mucor ambiguus</name>
    <dbReference type="NCBI Taxonomy" id="91626"/>
    <lineage>
        <taxon>Eukaryota</taxon>
        <taxon>Fungi</taxon>
        <taxon>Fungi incertae sedis</taxon>
        <taxon>Mucoromycota</taxon>
        <taxon>Mucoromycotina</taxon>
        <taxon>Mucoromycetes</taxon>
        <taxon>Mucorales</taxon>
        <taxon>Mucorineae</taxon>
        <taxon>Mucoraceae</taxon>
        <taxon>Mucor</taxon>
    </lineage>
</organism>
<proteinExistence type="predicted"/>
<evidence type="ECO:0000313" key="2">
    <source>
        <dbReference type="EMBL" id="GAN07944.1"/>
    </source>
</evidence>
<dbReference type="AlphaFoldDB" id="A0A0C9MKA2"/>
<gene>
    <name evidence="2" type="ORF">MAM1_0183d07449</name>
</gene>
<protein>
    <submittedName>
        <fullName evidence="2">Uncharacterized protein</fullName>
    </submittedName>
</protein>